<gene>
    <name evidence="5" type="ORF">CDG68_21795</name>
</gene>
<dbReference type="GO" id="GO:0003700">
    <property type="term" value="F:DNA-binding transcription factor activity"/>
    <property type="evidence" value="ECO:0007669"/>
    <property type="project" value="InterPro"/>
</dbReference>
<dbReference type="InterPro" id="IPR009057">
    <property type="entry name" value="Homeodomain-like_sf"/>
</dbReference>
<dbReference type="PANTHER" id="PTHR43280">
    <property type="entry name" value="ARAC-FAMILY TRANSCRIPTIONAL REGULATOR"/>
    <property type="match status" value="1"/>
</dbReference>
<evidence type="ECO:0000256" key="1">
    <source>
        <dbReference type="ARBA" id="ARBA00023015"/>
    </source>
</evidence>
<dbReference type="InterPro" id="IPR035418">
    <property type="entry name" value="AraC-bd_2"/>
</dbReference>
<keyword evidence="1" id="KW-0805">Transcription regulation</keyword>
<dbReference type="Proteomes" id="UP000279962">
    <property type="component" value="Chromosome"/>
</dbReference>
<evidence type="ECO:0000259" key="4">
    <source>
        <dbReference type="PROSITE" id="PS01124"/>
    </source>
</evidence>
<evidence type="ECO:0000256" key="3">
    <source>
        <dbReference type="ARBA" id="ARBA00023163"/>
    </source>
</evidence>
<reference evidence="5 6" key="1">
    <citation type="submission" date="2018-10" db="EMBL/GenBank/DDBJ databases">
        <title>The complete genome of Acinetobacter wuhouensis strain WCHAW010062.</title>
        <authorList>
            <person name="Hu Y."/>
            <person name="Long H."/>
            <person name="Feng Y."/>
            <person name="Zong Z."/>
        </authorList>
    </citation>
    <scope>NUCLEOTIDE SEQUENCE [LARGE SCALE GENOMIC DNA]</scope>
    <source>
        <strain evidence="5 6">WCHAW010062</strain>
    </source>
</reference>
<dbReference type="PROSITE" id="PS00041">
    <property type="entry name" value="HTH_ARAC_FAMILY_1"/>
    <property type="match status" value="1"/>
</dbReference>
<dbReference type="InterPro" id="IPR018062">
    <property type="entry name" value="HTH_AraC-typ_CS"/>
</dbReference>
<evidence type="ECO:0000256" key="2">
    <source>
        <dbReference type="ARBA" id="ARBA00023125"/>
    </source>
</evidence>
<dbReference type="SMART" id="SM00342">
    <property type="entry name" value="HTH_ARAC"/>
    <property type="match status" value="1"/>
</dbReference>
<dbReference type="InterPro" id="IPR020449">
    <property type="entry name" value="Tscrpt_reg_AraC-type_HTH"/>
</dbReference>
<keyword evidence="3" id="KW-0804">Transcription</keyword>
<dbReference type="InterPro" id="IPR018060">
    <property type="entry name" value="HTH_AraC"/>
</dbReference>
<dbReference type="GO" id="GO:0043565">
    <property type="term" value="F:sequence-specific DNA binding"/>
    <property type="evidence" value="ECO:0007669"/>
    <property type="project" value="InterPro"/>
</dbReference>
<accession>A0A3G2T894</accession>
<dbReference type="PANTHER" id="PTHR43280:SF2">
    <property type="entry name" value="HTH-TYPE TRANSCRIPTIONAL REGULATOR EXSA"/>
    <property type="match status" value="1"/>
</dbReference>
<organism evidence="5 6">
    <name type="scientific">Acinetobacter wuhouensis</name>
    <dbReference type="NCBI Taxonomy" id="1879050"/>
    <lineage>
        <taxon>Bacteria</taxon>
        <taxon>Pseudomonadati</taxon>
        <taxon>Pseudomonadota</taxon>
        <taxon>Gammaproteobacteria</taxon>
        <taxon>Moraxellales</taxon>
        <taxon>Moraxellaceae</taxon>
        <taxon>Acinetobacter</taxon>
    </lineage>
</organism>
<dbReference type="AlphaFoldDB" id="A0A3G2T894"/>
<protein>
    <submittedName>
        <fullName evidence="5">Helix-turn-helix domain-containing protein</fullName>
    </submittedName>
</protein>
<dbReference type="PRINTS" id="PR00032">
    <property type="entry name" value="HTHARAC"/>
</dbReference>
<dbReference type="Pfam" id="PF12833">
    <property type="entry name" value="HTH_18"/>
    <property type="match status" value="1"/>
</dbReference>
<proteinExistence type="predicted"/>
<name>A0A3G2T894_9GAMM</name>
<dbReference type="EMBL" id="CP033133">
    <property type="protein sequence ID" value="AYO56385.1"/>
    <property type="molecule type" value="Genomic_DNA"/>
</dbReference>
<dbReference type="Pfam" id="PF14525">
    <property type="entry name" value="AraC_binding_2"/>
    <property type="match status" value="1"/>
</dbReference>
<feature type="domain" description="HTH araC/xylS-type" evidence="4">
    <location>
        <begin position="211"/>
        <end position="310"/>
    </location>
</feature>
<dbReference type="PROSITE" id="PS01124">
    <property type="entry name" value="HTH_ARAC_FAMILY_2"/>
    <property type="match status" value="1"/>
</dbReference>
<sequence length="311" mass="36107">MMFNYDTRNVPDRLQCDYWQDAISQVFVPLACDISAQSIFFGALNVKNLGSIPLVEVKGRGQHVERHAANIKYSDNDQILISFLLEGKMGIQHHGREESLREGQFIFYDSQRPYDLYLNEGFDQLVLMLPREQFQQQFGRPERLCGYAFGEGHVLKSLLLNYAQDLFLLPEQASNELQEMVLDKFLDLLNYVTLDQIKGHGHKLGGPTMLLQIKHLILENLESSELNIHDIAHNFRISPRYVSKLFQQEETTFGRYVLQNRLRLSKKLLAQSNTHKINQIAYKCGFNDMSYFSREFKKYYGISPGTLRKVN</sequence>
<evidence type="ECO:0000313" key="5">
    <source>
        <dbReference type="EMBL" id="AYO56385.1"/>
    </source>
</evidence>
<dbReference type="SUPFAM" id="SSF46689">
    <property type="entry name" value="Homeodomain-like"/>
    <property type="match status" value="1"/>
</dbReference>
<dbReference type="Gene3D" id="1.10.10.60">
    <property type="entry name" value="Homeodomain-like"/>
    <property type="match status" value="1"/>
</dbReference>
<keyword evidence="2" id="KW-0238">DNA-binding</keyword>
<evidence type="ECO:0000313" key="6">
    <source>
        <dbReference type="Proteomes" id="UP000279962"/>
    </source>
</evidence>